<dbReference type="Proteomes" id="UP001434883">
    <property type="component" value="Unassembled WGS sequence"/>
</dbReference>
<accession>A0ABV0QBC5</accession>
<evidence type="ECO:0000313" key="1">
    <source>
        <dbReference type="EMBL" id="MEQ2193095.1"/>
    </source>
</evidence>
<organism evidence="1 2">
    <name type="scientific">Xenoophorus captivus</name>
    <dbReference type="NCBI Taxonomy" id="1517983"/>
    <lineage>
        <taxon>Eukaryota</taxon>
        <taxon>Metazoa</taxon>
        <taxon>Chordata</taxon>
        <taxon>Craniata</taxon>
        <taxon>Vertebrata</taxon>
        <taxon>Euteleostomi</taxon>
        <taxon>Actinopterygii</taxon>
        <taxon>Neopterygii</taxon>
        <taxon>Teleostei</taxon>
        <taxon>Neoteleostei</taxon>
        <taxon>Acanthomorphata</taxon>
        <taxon>Ovalentaria</taxon>
        <taxon>Atherinomorphae</taxon>
        <taxon>Cyprinodontiformes</taxon>
        <taxon>Goodeidae</taxon>
        <taxon>Xenoophorus</taxon>
    </lineage>
</organism>
<protein>
    <submittedName>
        <fullName evidence="1">Uncharacterized protein</fullName>
    </submittedName>
</protein>
<sequence>MSKWLRLKMVMTSTHFFRKMNQGQKSMQMFEDLLQAGSLTVRVTTERSTVVLQHDLSSASLESTMSDNSSVAVSGDSLLASSDSSDAAVIVHTNGGTRTHAEREVAKEVCSFSNK</sequence>
<comment type="caution">
    <text evidence="1">The sequence shown here is derived from an EMBL/GenBank/DDBJ whole genome shotgun (WGS) entry which is preliminary data.</text>
</comment>
<evidence type="ECO:0000313" key="2">
    <source>
        <dbReference type="Proteomes" id="UP001434883"/>
    </source>
</evidence>
<dbReference type="EMBL" id="JAHRIN010005370">
    <property type="protein sequence ID" value="MEQ2193095.1"/>
    <property type="molecule type" value="Genomic_DNA"/>
</dbReference>
<keyword evidence="2" id="KW-1185">Reference proteome</keyword>
<gene>
    <name evidence="1" type="ORF">XENOCAPTIV_023510</name>
</gene>
<reference evidence="1 2" key="1">
    <citation type="submission" date="2021-06" db="EMBL/GenBank/DDBJ databases">
        <authorList>
            <person name="Palmer J.M."/>
        </authorList>
    </citation>
    <scope>NUCLEOTIDE SEQUENCE [LARGE SCALE GENOMIC DNA]</scope>
    <source>
        <strain evidence="1 2">XC_2019</strain>
        <tissue evidence="1">Muscle</tissue>
    </source>
</reference>
<name>A0ABV0QBC5_9TELE</name>
<proteinExistence type="predicted"/>